<feature type="compositionally biased region" description="Low complexity" evidence="4">
    <location>
        <begin position="389"/>
        <end position="418"/>
    </location>
</feature>
<dbReference type="OrthoDB" id="660550at2759"/>
<feature type="compositionally biased region" description="Polar residues" evidence="4">
    <location>
        <begin position="358"/>
        <end position="386"/>
    </location>
</feature>
<name>A0A2V1EBF4_9PLEO</name>
<dbReference type="PANTHER" id="PTHR47966">
    <property type="entry name" value="BETA-SITE APP-CLEAVING ENZYME, ISOFORM A-RELATED"/>
    <property type="match status" value="1"/>
</dbReference>
<dbReference type="Proteomes" id="UP000244855">
    <property type="component" value="Unassembled WGS sequence"/>
</dbReference>
<gene>
    <name evidence="6" type="ORF">DM02DRAFT_511971</name>
</gene>
<reference evidence="6 7" key="1">
    <citation type="journal article" date="2018" name="Sci. Rep.">
        <title>Comparative genomics provides insights into the lifestyle and reveals functional heterogeneity of dark septate endophytic fungi.</title>
        <authorList>
            <person name="Knapp D.G."/>
            <person name="Nemeth J.B."/>
            <person name="Barry K."/>
            <person name="Hainaut M."/>
            <person name="Henrissat B."/>
            <person name="Johnson J."/>
            <person name="Kuo A."/>
            <person name="Lim J.H.P."/>
            <person name="Lipzen A."/>
            <person name="Nolan M."/>
            <person name="Ohm R.A."/>
            <person name="Tamas L."/>
            <person name="Grigoriev I.V."/>
            <person name="Spatafora J.W."/>
            <person name="Nagy L.G."/>
            <person name="Kovacs G.M."/>
        </authorList>
    </citation>
    <scope>NUCLEOTIDE SEQUENCE [LARGE SCALE GENOMIC DNA]</scope>
    <source>
        <strain evidence="6 7">DSE2036</strain>
    </source>
</reference>
<evidence type="ECO:0000313" key="7">
    <source>
        <dbReference type="Proteomes" id="UP000244855"/>
    </source>
</evidence>
<feature type="active site" evidence="2">
    <location>
        <position position="18"/>
    </location>
</feature>
<feature type="compositionally biased region" description="Polar residues" evidence="4">
    <location>
        <begin position="419"/>
        <end position="435"/>
    </location>
</feature>
<organism evidence="6 7">
    <name type="scientific">Periconia macrospinosa</name>
    <dbReference type="NCBI Taxonomy" id="97972"/>
    <lineage>
        <taxon>Eukaryota</taxon>
        <taxon>Fungi</taxon>
        <taxon>Dikarya</taxon>
        <taxon>Ascomycota</taxon>
        <taxon>Pezizomycotina</taxon>
        <taxon>Dothideomycetes</taxon>
        <taxon>Pleosporomycetidae</taxon>
        <taxon>Pleosporales</taxon>
        <taxon>Massarineae</taxon>
        <taxon>Periconiaceae</taxon>
        <taxon>Periconia</taxon>
    </lineage>
</organism>
<evidence type="ECO:0000256" key="1">
    <source>
        <dbReference type="ARBA" id="ARBA00007447"/>
    </source>
</evidence>
<protein>
    <submittedName>
        <fullName evidence="6">Acid protease</fullName>
    </submittedName>
</protein>
<feature type="compositionally biased region" description="Low complexity" evidence="4">
    <location>
        <begin position="336"/>
        <end position="357"/>
    </location>
</feature>
<dbReference type="InterPro" id="IPR034164">
    <property type="entry name" value="Pepsin-like_dom"/>
</dbReference>
<keyword evidence="3" id="KW-1015">Disulfide bond</keyword>
<dbReference type="PROSITE" id="PS51767">
    <property type="entry name" value="PEPTIDASE_A1"/>
    <property type="match status" value="1"/>
</dbReference>
<comment type="similarity">
    <text evidence="1">Belongs to the peptidase A1 family.</text>
</comment>
<dbReference type="PANTHER" id="PTHR47966:SF75">
    <property type="entry name" value="ENDOPEPTIDASE (CTSD), PUTATIVE (AFU_ORTHOLOGUE AFUA_4G07040)-RELATED"/>
    <property type="match status" value="1"/>
</dbReference>
<keyword evidence="6" id="KW-0645">Protease</keyword>
<sequence length="462" mass="48395">MVAVNIGTSKEEYLLLLDSASSNVWVMSEDCKTTACNKHTTFGKSDSSSLKAENTKFSITYGTGTVSGTTASDTLHFSSLSANLTFGLATNASSEFESYAMDGILGLGRGSKAEGTIVAPQAVEVFANAKLIPAKISGLALGRYKDGNNDGELNFGELNKDRYEGDINWIDAVSNERGFWEIAIADAGAGDKVLGVKNKIGIIDTGSAFVFVPEQEAISIHKLIDRSRQAEENFIVPCSTKTPITLKFGSQTYNITAADWVGEKLPDSDECFSRVIGRQTFGPDQWLIGTTFLKNVYTAFDMDKSRVGFGRVKSANSTSSSSSSGSGTSIPFTSASVRTSTPTSTLTSVSPLEPLTSYPSSKTLTNPIYPSSTAPLLPATSTNNPFPTGGSNSSNNNNNNSNNNNNNNGNSGNSGNSNAPQGTVSSNDKAEPTQNSLAPAVSPSGSALAALSVAVGVLAFAF</sequence>
<dbReference type="STRING" id="97972.A0A2V1EBF4"/>
<feature type="disulfide bond" evidence="3">
    <location>
        <begin position="31"/>
        <end position="36"/>
    </location>
</feature>
<dbReference type="Gene3D" id="2.40.70.10">
    <property type="entry name" value="Acid Proteases"/>
    <property type="match status" value="2"/>
</dbReference>
<dbReference type="InterPro" id="IPR001461">
    <property type="entry name" value="Aspartic_peptidase_A1"/>
</dbReference>
<feature type="domain" description="Peptidase A1" evidence="5">
    <location>
        <begin position="1"/>
        <end position="310"/>
    </location>
</feature>
<dbReference type="Pfam" id="PF00026">
    <property type="entry name" value="Asp"/>
    <property type="match status" value="1"/>
</dbReference>
<evidence type="ECO:0000256" key="4">
    <source>
        <dbReference type="SAM" id="MobiDB-lite"/>
    </source>
</evidence>
<evidence type="ECO:0000313" key="6">
    <source>
        <dbReference type="EMBL" id="PVI07928.1"/>
    </source>
</evidence>
<evidence type="ECO:0000256" key="3">
    <source>
        <dbReference type="PIRSR" id="PIRSR601461-2"/>
    </source>
</evidence>
<feature type="active site" evidence="2">
    <location>
        <position position="204"/>
    </location>
</feature>
<keyword evidence="7" id="KW-1185">Reference proteome</keyword>
<feature type="region of interest" description="Disordered" evidence="4">
    <location>
        <begin position="312"/>
        <end position="442"/>
    </location>
</feature>
<feature type="compositionally biased region" description="Low complexity" evidence="4">
    <location>
        <begin position="317"/>
        <end position="329"/>
    </location>
</feature>
<dbReference type="PRINTS" id="PR00792">
    <property type="entry name" value="PEPSIN"/>
</dbReference>
<dbReference type="InterPro" id="IPR033121">
    <property type="entry name" value="PEPTIDASE_A1"/>
</dbReference>
<dbReference type="EMBL" id="KZ805302">
    <property type="protein sequence ID" value="PVI07928.1"/>
    <property type="molecule type" value="Genomic_DNA"/>
</dbReference>
<dbReference type="GO" id="GO:0006508">
    <property type="term" value="P:proteolysis"/>
    <property type="evidence" value="ECO:0007669"/>
    <property type="project" value="UniProtKB-KW"/>
</dbReference>
<dbReference type="InterPro" id="IPR021109">
    <property type="entry name" value="Peptidase_aspartic_dom_sf"/>
</dbReference>
<evidence type="ECO:0000259" key="5">
    <source>
        <dbReference type="PROSITE" id="PS51767"/>
    </source>
</evidence>
<keyword evidence="6" id="KW-0378">Hydrolase</keyword>
<dbReference type="CDD" id="cd05471">
    <property type="entry name" value="pepsin_like"/>
    <property type="match status" value="1"/>
</dbReference>
<dbReference type="AlphaFoldDB" id="A0A2V1EBF4"/>
<dbReference type="GO" id="GO:0004190">
    <property type="term" value="F:aspartic-type endopeptidase activity"/>
    <property type="evidence" value="ECO:0007669"/>
    <property type="project" value="InterPro"/>
</dbReference>
<evidence type="ECO:0000256" key="2">
    <source>
        <dbReference type="PIRSR" id="PIRSR601461-1"/>
    </source>
</evidence>
<dbReference type="SUPFAM" id="SSF50630">
    <property type="entry name" value="Acid proteases"/>
    <property type="match status" value="1"/>
</dbReference>
<proteinExistence type="inferred from homology"/>
<accession>A0A2V1EBF4</accession>